<sequence length="40" mass="4364">MLLRHTNSCVVLPFSRCWLPLSILLLNDARQGCAGLVGPV</sequence>
<accession>A0A2P2PS29</accession>
<name>A0A2P2PS29_RHIMU</name>
<dbReference type="AlphaFoldDB" id="A0A2P2PS29"/>
<proteinExistence type="predicted"/>
<dbReference type="EMBL" id="GGEC01077028">
    <property type="protein sequence ID" value="MBX57512.1"/>
    <property type="molecule type" value="Transcribed_RNA"/>
</dbReference>
<organism evidence="1">
    <name type="scientific">Rhizophora mucronata</name>
    <name type="common">Asiatic mangrove</name>
    <dbReference type="NCBI Taxonomy" id="61149"/>
    <lineage>
        <taxon>Eukaryota</taxon>
        <taxon>Viridiplantae</taxon>
        <taxon>Streptophyta</taxon>
        <taxon>Embryophyta</taxon>
        <taxon>Tracheophyta</taxon>
        <taxon>Spermatophyta</taxon>
        <taxon>Magnoliopsida</taxon>
        <taxon>eudicotyledons</taxon>
        <taxon>Gunneridae</taxon>
        <taxon>Pentapetalae</taxon>
        <taxon>rosids</taxon>
        <taxon>fabids</taxon>
        <taxon>Malpighiales</taxon>
        <taxon>Rhizophoraceae</taxon>
        <taxon>Rhizophora</taxon>
    </lineage>
</organism>
<evidence type="ECO:0000313" key="1">
    <source>
        <dbReference type="EMBL" id="MBX57512.1"/>
    </source>
</evidence>
<reference evidence="1" key="1">
    <citation type="submission" date="2018-02" db="EMBL/GenBank/DDBJ databases">
        <title>Rhizophora mucronata_Transcriptome.</title>
        <authorList>
            <person name="Meera S.P."/>
            <person name="Sreeshan A."/>
            <person name="Augustine A."/>
        </authorList>
    </citation>
    <scope>NUCLEOTIDE SEQUENCE</scope>
    <source>
        <tissue evidence="1">Leaf</tissue>
    </source>
</reference>
<protein>
    <submittedName>
        <fullName evidence="1">Uncharacterized protein</fullName>
    </submittedName>
</protein>